<organism evidence="1">
    <name type="scientific">Sesamum angustifolium</name>
    <dbReference type="NCBI Taxonomy" id="2727405"/>
    <lineage>
        <taxon>Eukaryota</taxon>
        <taxon>Viridiplantae</taxon>
        <taxon>Streptophyta</taxon>
        <taxon>Embryophyta</taxon>
        <taxon>Tracheophyta</taxon>
        <taxon>Spermatophyta</taxon>
        <taxon>Magnoliopsida</taxon>
        <taxon>eudicotyledons</taxon>
        <taxon>Gunneridae</taxon>
        <taxon>Pentapetalae</taxon>
        <taxon>asterids</taxon>
        <taxon>lamiids</taxon>
        <taxon>Lamiales</taxon>
        <taxon>Pedaliaceae</taxon>
        <taxon>Sesamum</taxon>
    </lineage>
</organism>
<proteinExistence type="predicted"/>
<name>A0AAW2IXE6_9LAMI</name>
<evidence type="ECO:0000313" key="1">
    <source>
        <dbReference type="EMBL" id="KAL0286851.1"/>
    </source>
</evidence>
<dbReference type="AlphaFoldDB" id="A0AAW2IXE6"/>
<protein>
    <submittedName>
        <fullName evidence="1">Uncharacterized protein</fullName>
    </submittedName>
</protein>
<comment type="caution">
    <text evidence="1">The sequence shown here is derived from an EMBL/GenBank/DDBJ whole genome shotgun (WGS) entry which is preliminary data.</text>
</comment>
<gene>
    <name evidence="1" type="ORF">Sangu_2469400</name>
</gene>
<sequence>MAEGSSVQNHGVKILSLVEKLDDLKVGLDNDMYTDVILQSLPPSYGPFIINYNMNRLEKSIHELINVLVQYEATTHQSEPRILVREASTSKAKGKRVRRWKRKKGKGKVVTATTSVEGAPAAPTGKRECERKMEGWRFSAIKGK</sequence>
<reference evidence="1" key="2">
    <citation type="journal article" date="2024" name="Plant">
        <title>Genomic evolution and insights into agronomic trait innovations of Sesamum species.</title>
        <authorList>
            <person name="Miao H."/>
            <person name="Wang L."/>
            <person name="Qu L."/>
            <person name="Liu H."/>
            <person name="Sun Y."/>
            <person name="Le M."/>
            <person name="Wang Q."/>
            <person name="Wei S."/>
            <person name="Zheng Y."/>
            <person name="Lin W."/>
            <person name="Duan Y."/>
            <person name="Cao H."/>
            <person name="Xiong S."/>
            <person name="Wang X."/>
            <person name="Wei L."/>
            <person name="Li C."/>
            <person name="Ma Q."/>
            <person name="Ju M."/>
            <person name="Zhao R."/>
            <person name="Li G."/>
            <person name="Mu C."/>
            <person name="Tian Q."/>
            <person name="Mei H."/>
            <person name="Zhang T."/>
            <person name="Gao T."/>
            <person name="Zhang H."/>
        </authorList>
    </citation>
    <scope>NUCLEOTIDE SEQUENCE</scope>
    <source>
        <strain evidence="1">G01</strain>
    </source>
</reference>
<dbReference type="Pfam" id="PF14223">
    <property type="entry name" value="Retrotran_gag_2"/>
    <property type="match status" value="1"/>
</dbReference>
<accession>A0AAW2IXE6</accession>
<dbReference type="EMBL" id="JACGWK010001514">
    <property type="protein sequence ID" value="KAL0286851.1"/>
    <property type="molecule type" value="Genomic_DNA"/>
</dbReference>
<reference evidence="1" key="1">
    <citation type="submission" date="2020-06" db="EMBL/GenBank/DDBJ databases">
        <authorList>
            <person name="Li T."/>
            <person name="Hu X."/>
            <person name="Zhang T."/>
            <person name="Song X."/>
            <person name="Zhang H."/>
            <person name="Dai N."/>
            <person name="Sheng W."/>
            <person name="Hou X."/>
            <person name="Wei L."/>
        </authorList>
    </citation>
    <scope>NUCLEOTIDE SEQUENCE</scope>
    <source>
        <strain evidence="1">G01</strain>
        <tissue evidence="1">Leaf</tissue>
    </source>
</reference>